<comment type="caution">
    <text evidence="2">The sequence shown here is derived from an EMBL/GenBank/DDBJ whole genome shotgun (WGS) entry which is preliminary data.</text>
</comment>
<feature type="chain" id="PRO_5007823851" evidence="1">
    <location>
        <begin position="30"/>
        <end position="186"/>
    </location>
</feature>
<reference evidence="3" key="2">
    <citation type="submission" date="2016-04" db="EMBL/GenBank/DDBJ databases">
        <title>Planomonospora sphaerica JCM9374 whole genome shotgun sequence.</title>
        <authorList>
            <person name="Suzuki T."/>
            <person name="Dohra H."/>
            <person name="Kodani S."/>
        </authorList>
    </citation>
    <scope>NUCLEOTIDE SEQUENCE [LARGE SCALE GENOMIC DNA]</scope>
    <source>
        <strain evidence="3">JCM 9374</strain>
    </source>
</reference>
<reference evidence="2 3" key="1">
    <citation type="journal article" date="2016" name="Genome Announc.">
        <title>Draft Genome Sequence of Planomonospora sphaerica JCM9374, a Rare Actinomycete.</title>
        <authorList>
            <person name="Dohra H."/>
            <person name="Suzuki T."/>
            <person name="Inoue Y."/>
            <person name="Kodani S."/>
        </authorList>
    </citation>
    <scope>NUCLEOTIDE SEQUENCE [LARGE SCALE GENOMIC DNA]</scope>
    <source>
        <strain evidence="2 3">JCM 9374</strain>
    </source>
</reference>
<evidence type="ECO:0000256" key="1">
    <source>
        <dbReference type="SAM" id="SignalP"/>
    </source>
</evidence>
<proteinExistence type="predicted"/>
<gene>
    <name evidence="2" type="ORF">PS9374_00639</name>
</gene>
<dbReference type="AlphaFoldDB" id="A0A161LI03"/>
<keyword evidence="3" id="KW-1185">Reference proteome</keyword>
<dbReference type="Proteomes" id="UP000077701">
    <property type="component" value="Unassembled WGS sequence"/>
</dbReference>
<dbReference type="RefSeq" id="WP_153054058.1">
    <property type="nucleotide sequence ID" value="NZ_BDCX01000001.1"/>
</dbReference>
<accession>A0A161LI03</accession>
<evidence type="ECO:0000313" key="2">
    <source>
        <dbReference type="EMBL" id="GAT65007.1"/>
    </source>
</evidence>
<dbReference type="OrthoDB" id="3471188at2"/>
<organism evidence="2 3">
    <name type="scientific">Planomonospora sphaerica</name>
    <dbReference type="NCBI Taxonomy" id="161355"/>
    <lineage>
        <taxon>Bacteria</taxon>
        <taxon>Bacillati</taxon>
        <taxon>Actinomycetota</taxon>
        <taxon>Actinomycetes</taxon>
        <taxon>Streptosporangiales</taxon>
        <taxon>Streptosporangiaceae</taxon>
        <taxon>Planomonospora</taxon>
    </lineage>
</organism>
<keyword evidence="1" id="KW-0732">Signal</keyword>
<evidence type="ECO:0000313" key="3">
    <source>
        <dbReference type="Proteomes" id="UP000077701"/>
    </source>
</evidence>
<dbReference type="EMBL" id="BDCX01000001">
    <property type="protein sequence ID" value="GAT65007.1"/>
    <property type="molecule type" value="Genomic_DNA"/>
</dbReference>
<sequence>MRSTVIRPVVAAIALSLAATTTIGTPASAASPPTGQDARWRVSGTAKIHFEPAATDDITFAIVARGVFTEAKGTIKVGHHRADGNGGGFEADVDCLVAGGPVATVTAVVSTSTSLPVGERIAVSVYDGGTDGFGGSRDRIGWSWSVPTGKVQPCMAPATFATVERGGFTVAGKGWPKPPAQPTAGK</sequence>
<feature type="signal peptide" evidence="1">
    <location>
        <begin position="1"/>
        <end position="29"/>
    </location>
</feature>
<protein>
    <submittedName>
        <fullName evidence="2">Repetin</fullName>
    </submittedName>
</protein>
<dbReference type="STRING" id="161355.PS9374_00639"/>
<name>A0A161LI03_9ACTN</name>